<sequence>MTIYINKDETVFHLEMKDSSYIFRILENGELQHLYFGKKIHVKENYN</sequence>
<dbReference type="InterPro" id="IPR038417">
    <property type="entry name" value="Alpga-gal_N_sf"/>
</dbReference>
<organism evidence="1 2">
    <name type="scientific">Streptococcus mitis SK1080</name>
    <dbReference type="NCBI Taxonomy" id="1008453"/>
    <lineage>
        <taxon>Bacteria</taxon>
        <taxon>Bacillati</taxon>
        <taxon>Bacillota</taxon>
        <taxon>Bacilli</taxon>
        <taxon>Lactobacillales</taxon>
        <taxon>Streptococcaceae</taxon>
        <taxon>Streptococcus</taxon>
        <taxon>Streptococcus mitis group</taxon>
    </lineage>
</organism>
<name>F9HQ85_STRMT</name>
<dbReference type="AlphaFoldDB" id="F9HQ85"/>
<dbReference type="EMBL" id="AFQV01000034">
    <property type="protein sequence ID" value="EGP65060.1"/>
    <property type="molecule type" value="Genomic_DNA"/>
</dbReference>
<gene>
    <name evidence="1" type="ORF">HMPREF9957_0004</name>
</gene>
<proteinExistence type="predicted"/>
<evidence type="ECO:0000313" key="2">
    <source>
        <dbReference type="Proteomes" id="UP000004568"/>
    </source>
</evidence>
<reference evidence="1 2" key="1">
    <citation type="submission" date="2011-05" db="EMBL/GenBank/DDBJ databases">
        <authorList>
            <person name="Durkin A.S."/>
            <person name="Radune D."/>
            <person name="Hostetler J."/>
            <person name="Torralba M."/>
            <person name="Gillis M."/>
            <person name="Methe B."/>
            <person name="Sutton G."/>
            <person name="Nelson K.E."/>
        </authorList>
    </citation>
    <scope>NUCLEOTIDE SEQUENCE [LARGE SCALE GENOMIC DNA]</scope>
    <source>
        <strain evidence="1 2">SK1080</strain>
    </source>
</reference>
<comment type="caution">
    <text evidence="1">The sequence shown here is derived from an EMBL/GenBank/DDBJ whole genome shotgun (WGS) entry which is preliminary data.</text>
</comment>
<dbReference type="Proteomes" id="UP000004568">
    <property type="component" value="Unassembled WGS sequence"/>
</dbReference>
<accession>F9HQ85</accession>
<protein>
    <recommendedName>
        <fullName evidence="3">Alpha-galactosidase</fullName>
    </recommendedName>
</protein>
<evidence type="ECO:0008006" key="3">
    <source>
        <dbReference type="Google" id="ProtNLM"/>
    </source>
</evidence>
<feature type="non-terminal residue" evidence="1">
    <location>
        <position position="47"/>
    </location>
</feature>
<evidence type="ECO:0000313" key="1">
    <source>
        <dbReference type="EMBL" id="EGP65060.1"/>
    </source>
</evidence>
<dbReference type="Gene3D" id="2.70.98.60">
    <property type="entry name" value="alpha-galactosidase from lactobacil brevis"/>
    <property type="match status" value="1"/>
</dbReference>